<dbReference type="GeneID" id="66869091"/>
<feature type="transmembrane region" description="Helical" evidence="1">
    <location>
        <begin position="62"/>
        <end position="85"/>
    </location>
</feature>
<protein>
    <recommendedName>
        <fullName evidence="6">50S ribosomal protein L29</fullName>
    </recommendedName>
</protein>
<dbReference type="InterPro" id="IPR057798">
    <property type="entry name" value="PH_YqeB"/>
</dbReference>
<dbReference type="Pfam" id="PF23493">
    <property type="entry name" value="CysS_C"/>
    <property type="match status" value="1"/>
</dbReference>
<dbReference type="InterPro" id="IPR056411">
    <property type="entry name" value="CysS_C"/>
</dbReference>
<feature type="domain" description="Cysteinyl-tRNA ligase anticodon binding" evidence="2">
    <location>
        <begin position="176"/>
        <end position="223"/>
    </location>
</feature>
<dbReference type="PATRIC" id="fig|1473.5.peg.3073"/>
<comment type="caution">
    <text evidence="4">The sequence shown here is derived from an EMBL/GenBank/DDBJ whole genome shotgun (WGS) entry which is preliminary data.</text>
</comment>
<keyword evidence="5" id="KW-1185">Reference proteome</keyword>
<dbReference type="RefSeq" id="WP_050349712.1">
    <property type="nucleotide sequence ID" value="NZ_BOSN01000003.1"/>
</dbReference>
<accession>A0A0L0QVJ9</accession>
<dbReference type="AlphaFoldDB" id="A0A0L0QVJ9"/>
<organism evidence="4 5">
    <name type="scientific">Virgibacillus pantothenticus</name>
    <dbReference type="NCBI Taxonomy" id="1473"/>
    <lineage>
        <taxon>Bacteria</taxon>
        <taxon>Bacillati</taxon>
        <taxon>Bacillota</taxon>
        <taxon>Bacilli</taxon>
        <taxon>Bacillales</taxon>
        <taxon>Bacillaceae</taxon>
        <taxon>Virgibacillus</taxon>
    </lineage>
</organism>
<name>A0A0L0QVJ9_VIRPA</name>
<dbReference type="Pfam" id="PF23494">
    <property type="entry name" value="bPH_10"/>
    <property type="match status" value="1"/>
</dbReference>
<evidence type="ECO:0000313" key="5">
    <source>
        <dbReference type="Proteomes" id="UP000036780"/>
    </source>
</evidence>
<evidence type="ECO:0008006" key="6">
    <source>
        <dbReference type="Google" id="ProtNLM"/>
    </source>
</evidence>
<dbReference type="Proteomes" id="UP000036780">
    <property type="component" value="Unassembled WGS sequence"/>
</dbReference>
<evidence type="ECO:0000256" key="1">
    <source>
        <dbReference type="SAM" id="Phobius"/>
    </source>
</evidence>
<dbReference type="EMBL" id="LGTO01000002">
    <property type="protein sequence ID" value="KNE22248.1"/>
    <property type="molecule type" value="Genomic_DNA"/>
</dbReference>
<keyword evidence="1" id="KW-0472">Membrane</keyword>
<feature type="domain" description="YqeB PH" evidence="3">
    <location>
        <begin position="7"/>
        <end position="157"/>
    </location>
</feature>
<sequence>MNHNKETVLGLKKLDKVFIIVLPVIIGGVLGWYIPAIADWLLTLPFIPMEGLLEKIVSFDRFLVSVIASVIGIILGIAFSWYVFYETLKIQISEQEVQLYIRNTQQVIKKGVITAVFMEQKQLVIQDLEGNESFREVSDIEVERVEEAFREHGYPWCDEDPYLHEFRKWELGNSVFPSEINSILYERLKAIREDEEKQANLLKQDLNKLGVVVKDRKTEQYVRMVKPNN</sequence>
<dbReference type="OrthoDB" id="5145029at2"/>
<keyword evidence="1" id="KW-1133">Transmembrane helix</keyword>
<reference evidence="5" key="1">
    <citation type="submission" date="2015-07" db="EMBL/GenBank/DDBJ databases">
        <title>Fjat-10053 dsm26.</title>
        <authorList>
            <person name="Liu B."/>
            <person name="Wang J."/>
            <person name="Zhu Y."/>
            <person name="Liu G."/>
            <person name="Chen Q."/>
            <person name="Chen Z."/>
            <person name="Lan J."/>
            <person name="Che J."/>
            <person name="Ge C."/>
            <person name="Shi H."/>
            <person name="Pan Z."/>
            <person name="Liu X."/>
        </authorList>
    </citation>
    <scope>NUCLEOTIDE SEQUENCE [LARGE SCALE GENOMIC DNA]</scope>
    <source>
        <strain evidence="5">DSM 26</strain>
    </source>
</reference>
<evidence type="ECO:0000313" key="4">
    <source>
        <dbReference type="EMBL" id="KNE22248.1"/>
    </source>
</evidence>
<keyword evidence="1" id="KW-0812">Transmembrane</keyword>
<feature type="transmembrane region" description="Helical" evidence="1">
    <location>
        <begin position="20"/>
        <end position="42"/>
    </location>
</feature>
<evidence type="ECO:0000259" key="2">
    <source>
        <dbReference type="Pfam" id="PF23493"/>
    </source>
</evidence>
<gene>
    <name evidence="4" type="ORF">AFK71_00960</name>
</gene>
<proteinExistence type="predicted"/>
<evidence type="ECO:0000259" key="3">
    <source>
        <dbReference type="Pfam" id="PF23494"/>
    </source>
</evidence>